<dbReference type="Proteomes" id="UP001596018">
    <property type="component" value="Unassembled WGS sequence"/>
</dbReference>
<dbReference type="InterPro" id="IPR000801">
    <property type="entry name" value="Esterase-like"/>
</dbReference>
<keyword evidence="3" id="KW-1185">Reference proteome</keyword>
<reference evidence="3" key="1">
    <citation type="journal article" date="2019" name="Int. J. Syst. Evol. Microbiol.">
        <title>The Global Catalogue of Microorganisms (GCM) 10K type strain sequencing project: providing services to taxonomists for standard genome sequencing and annotation.</title>
        <authorList>
            <consortium name="The Broad Institute Genomics Platform"/>
            <consortium name="The Broad Institute Genome Sequencing Center for Infectious Disease"/>
            <person name="Wu L."/>
            <person name="Ma J."/>
        </authorList>
    </citation>
    <scope>NUCLEOTIDE SEQUENCE [LARGE SCALE GENOMIC DNA]</scope>
    <source>
        <strain evidence="3">KACC 12822</strain>
    </source>
</reference>
<sequence>MKYRHHAVAVLLSFGLLVGAAQARGDHALDHHYIRVELGTNGAQPTSGRLLLFATDAKVAEAAAKAESKGKSSVVESVDADPFSGTVTSVAAREVEHWVPGKTIDVDPEHMAYPAGWSQLPPGDYLVQAVLDVNHDYNYLGRGAGDLVSEVVKLHLPAAGVPKLKLAKALPADDDPWTVPLSASPAMRENVAAARPHAHLVDFTSPLLSAFWGRPIHMRGWVLTPPGYDANAATRYPTVYYTQGFGGNNDRVIRPIVTVYTAMAKQQMPPMIWVFLDESSPTGTHEFADSVNNGPWGQALTTELIPHLEAHYRMDGDVNGRFLNGHSSGGWATLWLQTRYPKVFGGTWSTSPDPSDFHDFTGVDLYAPHANVYRRADGSAYPLVRNHDKVLGTFEQFAKLERVLGSYGGQLASFEWVFSPRGKDGRPVPMFDRDTGDVDPAVVSYWRDHYDIAYRLQQQWPELKPDLDGKIHLYVGTADTFYLDGSAHKLKAVLDGLGAKSEFRFLPDRTHGNVYWIGDDHHGLLKQISWAMYAVARPDSRLKPVATP</sequence>
<dbReference type="Gene3D" id="3.40.50.1820">
    <property type="entry name" value="alpha/beta hydrolase"/>
    <property type="match status" value="1"/>
</dbReference>
<dbReference type="RefSeq" id="WP_056080482.1">
    <property type="nucleotide sequence ID" value="NZ_JALBWS010000014.1"/>
</dbReference>
<dbReference type="EMBL" id="JBHSMM010000001">
    <property type="protein sequence ID" value="MFC5439522.1"/>
    <property type="molecule type" value="Genomic_DNA"/>
</dbReference>
<dbReference type="SUPFAM" id="SSF53474">
    <property type="entry name" value="alpha/beta-Hydrolases"/>
    <property type="match status" value="1"/>
</dbReference>
<dbReference type="InterPro" id="IPR050583">
    <property type="entry name" value="Mycobacterial_A85_antigen"/>
</dbReference>
<feature type="signal peptide" evidence="1">
    <location>
        <begin position="1"/>
        <end position="23"/>
    </location>
</feature>
<comment type="caution">
    <text evidence="2">The sequence shown here is derived from an EMBL/GenBank/DDBJ whole genome shotgun (WGS) entry which is preliminary data.</text>
</comment>
<accession>A0ABW0JTV7</accession>
<name>A0ABW0JTV7_9GAMM</name>
<proteinExistence type="predicted"/>
<protein>
    <submittedName>
        <fullName evidence="2">Alpha/beta hydrolase</fullName>
    </submittedName>
</protein>
<feature type="chain" id="PRO_5045771070" evidence="1">
    <location>
        <begin position="24"/>
        <end position="548"/>
    </location>
</feature>
<dbReference type="GO" id="GO:0016787">
    <property type="term" value="F:hydrolase activity"/>
    <property type="evidence" value="ECO:0007669"/>
    <property type="project" value="UniProtKB-KW"/>
</dbReference>
<evidence type="ECO:0000313" key="2">
    <source>
        <dbReference type="EMBL" id="MFC5439522.1"/>
    </source>
</evidence>
<dbReference type="PANTHER" id="PTHR48098:SF3">
    <property type="entry name" value="IRON(III) ENTEROBACTIN ESTERASE"/>
    <property type="match status" value="1"/>
</dbReference>
<gene>
    <name evidence="2" type="ORF">ACFPK0_05785</name>
</gene>
<dbReference type="Pfam" id="PF00756">
    <property type="entry name" value="Esterase"/>
    <property type="match status" value="1"/>
</dbReference>
<keyword evidence="1" id="KW-0732">Signal</keyword>
<evidence type="ECO:0000313" key="3">
    <source>
        <dbReference type="Proteomes" id="UP001596018"/>
    </source>
</evidence>
<organism evidence="2 3">
    <name type="scientific">Rhodanobacter ginsenosidimutans</name>
    <dbReference type="NCBI Taxonomy" id="490571"/>
    <lineage>
        <taxon>Bacteria</taxon>
        <taxon>Pseudomonadati</taxon>
        <taxon>Pseudomonadota</taxon>
        <taxon>Gammaproteobacteria</taxon>
        <taxon>Lysobacterales</taxon>
        <taxon>Rhodanobacteraceae</taxon>
        <taxon>Rhodanobacter</taxon>
    </lineage>
</organism>
<dbReference type="InterPro" id="IPR029058">
    <property type="entry name" value="AB_hydrolase_fold"/>
</dbReference>
<evidence type="ECO:0000256" key="1">
    <source>
        <dbReference type="SAM" id="SignalP"/>
    </source>
</evidence>
<keyword evidence="2" id="KW-0378">Hydrolase</keyword>
<dbReference type="PANTHER" id="PTHR48098">
    <property type="entry name" value="ENTEROCHELIN ESTERASE-RELATED"/>
    <property type="match status" value="1"/>
</dbReference>